<reference evidence="2 3" key="1">
    <citation type="journal article" date="2018" name="bioRxiv">
        <title>Evidence of independent acquisition and adaption of ultra-small bacteria to human hosts across the highly diverse yet reduced genomes of the phylum Saccharibacteria.</title>
        <authorList>
            <person name="McLean J.S."/>
            <person name="Bor B."/>
            <person name="To T.T."/>
            <person name="Liu Q."/>
            <person name="Kearns K.A."/>
            <person name="Solden L.M."/>
            <person name="Wrighton K.C."/>
            <person name="He X."/>
            <person name="Shi W."/>
        </authorList>
    </citation>
    <scope>NUCLEOTIDE SEQUENCE [LARGE SCALE GENOMIC DNA]</scope>
    <source>
        <strain evidence="2 3">TM7_KMM_G3_1_HOT_351</strain>
    </source>
</reference>
<comment type="caution">
    <text evidence="2">The sequence shown here is derived from an EMBL/GenBank/DDBJ whole genome shotgun (WGS) entry which is preliminary data.</text>
</comment>
<keyword evidence="1" id="KW-0732">Signal</keyword>
<dbReference type="Gene3D" id="3.80.10.10">
    <property type="entry name" value="Ribonuclease Inhibitor"/>
    <property type="match status" value="2"/>
</dbReference>
<keyword evidence="3" id="KW-1185">Reference proteome</keyword>
<dbReference type="RefSeq" id="WP_129604760.1">
    <property type="nucleotide sequence ID" value="NZ_PRLL01000010.1"/>
</dbReference>
<dbReference type="InterPro" id="IPR005046">
    <property type="entry name" value="DUF285"/>
</dbReference>
<name>A0ABY0FJU8_9BACT</name>
<dbReference type="Proteomes" id="UP001191004">
    <property type="component" value="Unassembled WGS sequence"/>
</dbReference>
<dbReference type="InterPro" id="IPR011889">
    <property type="entry name" value="Liste_lipo_26"/>
</dbReference>
<dbReference type="InterPro" id="IPR050328">
    <property type="entry name" value="Dev_Immune_Receptor"/>
</dbReference>
<evidence type="ECO:0000313" key="2">
    <source>
        <dbReference type="EMBL" id="RYC73508.1"/>
    </source>
</evidence>
<accession>A0ABY0FJU8</accession>
<dbReference type="InterPro" id="IPR032675">
    <property type="entry name" value="LRR_dom_sf"/>
</dbReference>
<dbReference type="SUPFAM" id="SSF52058">
    <property type="entry name" value="L domain-like"/>
    <property type="match status" value="1"/>
</dbReference>
<reference evidence="2 3" key="2">
    <citation type="journal article" date="2020" name="Cell Rep.">
        <title>Acquisition and Adaptation of Ultra-small Parasitic Reduced Genome Bacteria to Mammalian Hosts.</title>
        <authorList>
            <person name="McLean J.S."/>
            <person name="Bor B."/>
            <person name="Kerns K.A."/>
            <person name="Liu Q."/>
            <person name="To T.T."/>
            <person name="Solden L."/>
            <person name="Hendrickson E.L."/>
            <person name="Wrighton K."/>
            <person name="Shi W."/>
            <person name="He X."/>
        </authorList>
    </citation>
    <scope>NUCLEOTIDE SEQUENCE [LARGE SCALE GENOMIC DNA]</scope>
    <source>
        <strain evidence="2 3">TM7_KMM_G3_1_HOT_351</strain>
    </source>
</reference>
<evidence type="ECO:0000256" key="1">
    <source>
        <dbReference type="ARBA" id="ARBA00022729"/>
    </source>
</evidence>
<dbReference type="Pfam" id="PF03382">
    <property type="entry name" value="DUF285"/>
    <property type="match status" value="2"/>
</dbReference>
<proteinExistence type="predicted"/>
<gene>
    <name evidence="2" type="ORF">G3KMM_00354</name>
</gene>
<organism evidence="2 3">
    <name type="scientific">Candidatus Nanosyncoccus nanoralicus</name>
    <dbReference type="NCBI Taxonomy" id="2171996"/>
    <lineage>
        <taxon>Bacteria</taxon>
        <taxon>Candidatus Saccharimonadota</taxon>
        <taxon>Candidatus Nanosyncoccalia</taxon>
        <taxon>Candidatus Nanosyncoccales</taxon>
        <taxon>Candidatus Nanosyncoccaceae</taxon>
        <taxon>Candidatus Nanosyncoccus</taxon>
    </lineage>
</organism>
<sequence length="778" mass="85431">MKLNKGLKQSGLRVWPEMLARGSRWVFGLLWALPVLASMAFGSPVYATPTISLTIPATPVEIDFSMSEVRSSAFKKSTIIQPVVTTDNPQGYTLYLSSNDENTSLNNGTYDHINSISTSLNETAFTARTWGYSLDNTNFKPIPKASNPDKIAESQLPATAATPASVNFGVKVAPDLYEGTYQKEIVFTAITNTIKTVSYMDNGWNTITRLQWLADQNAGHDITIKRGYSIPYPGFCGHYINKCFPHTDMGTSTDPYETIIWTDTDTHTIYFYSEKDIIYVNEDAKGMFNDIMKNAGSGNVTIDLTGLDFSKAKDLSNLFAKNKIKSIEWGNFNTESAETVSKMFRDVEPTNPSNFPIDFTKINTRNVTDFSYMFNGSKISSLNLNGIDTRKATNMAGMFSSMDNLSVLDVAPLNTSNVTDMSSMFASMHGLTNIQNLSSLDTSRVESMSSMFSDLGSITSLDLSSLNTSSVTNMSYMFASSAAITDLDLTTFDTHAVENMAGMFSGMTSLHNLNMSGLDTSSVTDMSYMFNGIMGMSTIDLSPLNTSSVIDMTAMFQDSKNLTHLDLSGFDTTHVENFTSMFSGVNNMTTLDLTSFHTPQATDMSSMFMEMSSLTNLIMPNFDTSNVTQMYSMFNGLTSMTTIDLSHFNTSQVVSMGAMFQNTPQLSHLNLSSFNTSQVTDMSSMFEEGMADNSVLDLSSFDTAQVSSAYNMFSNARSRTIFASNSFALDIDDSQDLFSENNNLIGGNGTAFSASNPTNKTYARIDEPGTPGYFTRKP</sequence>
<evidence type="ECO:0000313" key="3">
    <source>
        <dbReference type="Proteomes" id="UP001191004"/>
    </source>
</evidence>
<evidence type="ECO:0008006" key="4">
    <source>
        <dbReference type="Google" id="ProtNLM"/>
    </source>
</evidence>
<dbReference type="EMBL" id="PRLL01000010">
    <property type="protein sequence ID" value="RYC73508.1"/>
    <property type="molecule type" value="Genomic_DNA"/>
</dbReference>
<dbReference type="NCBIfam" id="TIGR02167">
    <property type="entry name" value="Liste_lipo_26"/>
    <property type="match status" value="10"/>
</dbReference>
<dbReference type="PANTHER" id="PTHR24373:SF275">
    <property type="entry name" value="TIR DOMAIN-CONTAINING PROTEIN"/>
    <property type="match status" value="1"/>
</dbReference>
<protein>
    <recommendedName>
        <fullName evidence="4">BspA family leucine-rich repeat surface protein</fullName>
    </recommendedName>
</protein>
<dbReference type="PANTHER" id="PTHR24373">
    <property type="entry name" value="SLIT RELATED LEUCINE-RICH REPEAT NEURONAL PROTEIN"/>
    <property type="match status" value="1"/>
</dbReference>